<reference evidence="2" key="2">
    <citation type="journal article" date="2015" name="Fish Shellfish Immunol.">
        <title>Early steps in the European eel (Anguilla anguilla)-Vibrio vulnificus interaction in the gills: Role of the RtxA13 toxin.</title>
        <authorList>
            <person name="Callol A."/>
            <person name="Pajuelo D."/>
            <person name="Ebbesson L."/>
            <person name="Teles M."/>
            <person name="MacKenzie S."/>
            <person name="Amaro C."/>
        </authorList>
    </citation>
    <scope>NUCLEOTIDE SEQUENCE</scope>
</reference>
<name>A0A0E9Q7V1_ANGAN</name>
<dbReference type="AlphaFoldDB" id="A0A0E9Q7V1"/>
<feature type="transmembrane region" description="Helical" evidence="1">
    <location>
        <begin position="30"/>
        <end position="51"/>
    </location>
</feature>
<evidence type="ECO:0000256" key="1">
    <source>
        <dbReference type="SAM" id="Phobius"/>
    </source>
</evidence>
<dbReference type="EMBL" id="GBXM01095768">
    <property type="protein sequence ID" value="JAH12809.1"/>
    <property type="molecule type" value="Transcribed_RNA"/>
</dbReference>
<keyword evidence="1" id="KW-0812">Transmembrane</keyword>
<organism evidence="2">
    <name type="scientific">Anguilla anguilla</name>
    <name type="common">European freshwater eel</name>
    <name type="synonym">Muraena anguilla</name>
    <dbReference type="NCBI Taxonomy" id="7936"/>
    <lineage>
        <taxon>Eukaryota</taxon>
        <taxon>Metazoa</taxon>
        <taxon>Chordata</taxon>
        <taxon>Craniata</taxon>
        <taxon>Vertebrata</taxon>
        <taxon>Euteleostomi</taxon>
        <taxon>Actinopterygii</taxon>
        <taxon>Neopterygii</taxon>
        <taxon>Teleostei</taxon>
        <taxon>Anguilliformes</taxon>
        <taxon>Anguillidae</taxon>
        <taxon>Anguilla</taxon>
    </lineage>
</organism>
<protein>
    <submittedName>
        <fullName evidence="2">Uncharacterized protein</fullName>
    </submittedName>
</protein>
<reference evidence="2" key="1">
    <citation type="submission" date="2014-11" db="EMBL/GenBank/DDBJ databases">
        <authorList>
            <person name="Amaro Gonzalez C."/>
        </authorList>
    </citation>
    <scope>NUCLEOTIDE SEQUENCE</scope>
</reference>
<sequence length="57" mass="6733">MDFTRYIPSLIFDKIISHLWTRTKFGRLGFHQGSFEVCVVFSCISLFLLLFSHRSSF</sequence>
<keyword evidence="1" id="KW-0472">Membrane</keyword>
<evidence type="ECO:0000313" key="2">
    <source>
        <dbReference type="EMBL" id="JAH12809.1"/>
    </source>
</evidence>
<proteinExistence type="predicted"/>
<accession>A0A0E9Q7V1</accession>
<keyword evidence="1" id="KW-1133">Transmembrane helix</keyword>